<feature type="transmembrane region" description="Helical" evidence="1">
    <location>
        <begin position="54"/>
        <end position="76"/>
    </location>
</feature>
<accession>A0A4Q4TG59</accession>
<dbReference type="OrthoDB" id="2937326at2759"/>
<keyword evidence="1" id="KW-0472">Membrane</keyword>
<organism evidence="3 4">
    <name type="scientific">Monosporascus ibericus</name>
    <dbReference type="NCBI Taxonomy" id="155417"/>
    <lineage>
        <taxon>Eukaryota</taxon>
        <taxon>Fungi</taxon>
        <taxon>Dikarya</taxon>
        <taxon>Ascomycota</taxon>
        <taxon>Pezizomycotina</taxon>
        <taxon>Sordariomycetes</taxon>
        <taxon>Xylariomycetidae</taxon>
        <taxon>Xylariales</taxon>
        <taxon>Xylariales incertae sedis</taxon>
        <taxon>Monosporascus</taxon>
    </lineage>
</organism>
<keyword evidence="1" id="KW-1133">Transmembrane helix</keyword>
<protein>
    <recommendedName>
        <fullName evidence="2">DUF7704 domain-containing protein</fullName>
    </recommendedName>
</protein>
<keyword evidence="4" id="KW-1185">Reference proteome</keyword>
<evidence type="ECO:0000259" key="2">
    <source>
        <dbReference type="Pfam" id="PF24803"/>
    </source>
</evidence>
<evidence type="ECO:0000313" key="4">
    <source>
        <dbReference type="Proteomes" id="UP000293360"/>
    </source>
</evidence>
<proteinExistence type="predicted"/>
<feature type="domain" description="DUF7704" evidence="2">
    <location>
        <begin position="6"/>
        <end position="154"/>
    </location>
</feature>
<gene>
    <name evidence="3" type="ORF">DL764_004411</name>
</gene>
<name>A0A4Q4TG59_9PEZI</name>
<dbReference type="PANTHER" id="PTHR37019:SF2">
    <property type="entry name" value="EXPERA DOMAIN-CONTAINING PROTEIN"/>
    <property type="match status" value="1"/>
</dbReference>
<keyword evidence="1" id="KW-0812">Transmembrane</keyword>
<feature type="transmembrane region" description="Helical" evidence="1">
    <location>
        <begin position="88"/>
        <end position="110"/>
    </location>
</feature>
<evidence type="ECO:0000313" key="3">
    <source>
        <dbReference type="EMBL" id="RYP04510.1"/>
    </source>
</evidence>
<dbReference type="InterPro" id="IPR056121">
    <property type="entry name" value="DUF7704"/>
</dbReference>
<evidence type="ECO:0000256" key="1">
    <source>
        <dbReference type="SAM" id="Phobius"/>
    </source>
</evidence>
<dbReference type="Pfam" id="PF24803">
    <property type="entry name" value="DUF7704"/>
    <property type="match status" value="1"/>
</dbReference>
<feature type="transmembrane region" description="Helical" evidence="1">
    <location>
        <begin position="12"/>
        <end position="34"/>
    </location>
</feature>
<dbReference type="Proteomes" id="UP000293360">
    <property type="component" value="Unassembled WGS sequence"/>
</dbReference>
<sequence length="157" mass="17019">MTGTTASLLPTFPRIFFLYLEPVAIAYGMYANYAQAKPLLALSARSPTPLEVPALFLPSVACQFLLTTMLYGLAVLLSSPPNGRLLRLHIGILALADLTHWYGLFSTMAQADPQRGWGAALDAGTWSADVWNLVFYPVATLSIKIATLAGWFGEIRG</sequence>
<comment type="caution">
    <text evidence="3">The sequence shown here is derived from an EMBL/GenBank/DDBJ whole genome shotgun (WGS) entry which is preliminary data.</text>
</comment>
<reference evidence="3 4" key="1">
    <citation type="submission" date="2018-06" db="EMBL/GenBank/DDBJ databases">
        <title>Complete Genomes of Monosporascus.</title>
        <authorList>
            <person name="Robinson A.J."/>
            <person name="Natvig D.O."/>
        </authorList>
    </citation>
    <scope>NUCLEOTIDE SEQUENCE [LARGE SCALE GENOMIC DNA]</scope>
    <source>
        <strain evidence="3 4">CBS 110550</strain>
    </source>
</reference>
<dbReference type="AlphaFoldDB" id="A0A4Q4TG59"/>
<dbReference type="PANTHER" id="PTHR37019">
    <property type="entry name" value="CHROMOSOME 1, WHOLE GENOME SHOTGUN SEQUENCE"/>
    <property type="match status" value="1"/>
</dbReference>
<feature type="transmembrane region" description="Helical" evidence="1">
    <location>
        <begin position="130"/>
        <end position="152"/>
    </location>
</feature>
<dbReference type="EMBL" id="QJNU01000207">
    <property type="protein sequence ID" value="RYP04510.1"/>
    <property type="molecule type" value="Genomic_DNA"/>
</dbReference>